<feature type="active site" description="Proton donor" evidence="3">
    <location>
        <position position="202"/>
    </location>
</feature>
<dbReference type="InterPro" id="IPR017853">
    <property type="entry name" value="GH"/>
</dbReference>
<dbReference type="SUPFAM" id="SSF51445">
    <property type="entry name" value="(Trans)glycosidases"/>
    <property type="match status" value="1"/>
</dbReference>
<sequence>MKKRIYGLLIIAITLIIGAITNVAITHATSKNGSFNGLTIDVARHYYQVKTLKGFIHQVSIDNGQFVQLHLSDMQSFAIENSTVGQTLANATETNGAWQNNTTHQEFYSKAQIADLVSYAKQQHVTLIPEIDTPAHIDGLVATMKAAGKQSMVKKLICRSSYYGDEFRLSSDSIKFVSSIDTEVAQSFGGQKNARFHLGGDEFTNSTKKNPAYVKYLNALAAHVKGLGFIPEAWNDGFLKSNLKGINHDIQVTYWNWTADETGSAGAKRRKTWASMPRLIHDGFKVLNYNDYYLYFNVSPQNITAKNVKYMNSDMKQNWDPTIWDNDNDSNLDSLHNIVGSSVSIWSDQDKKITDQEIYNSSKTFIKSFLKLAKQPIN</sequence>
<evidence type="ECO:0000313" key="6">
    <source>
        <dbReference type="Proteomes" id="UP000005444"/>
    </source>
</evidence>
<dbReference type="PANTHER" id="PTHR43678">
    <property type="entry name" value="PUTATIVE (AFU_ORTHOLOGUE AFUA_2G00640)-RELATED"/>
    <property type="match status" value="1"/>
</dbReference>
<dbReference type="InterPro" id="IPR025705">
    <property type="entry name" value="Beta_hexosaminidase_sua/sub"/>
</dbReference>
<evidence type="ECO:0000256" key="3">
    <source>
        <dbReference type="PIRSR" id="PIRSR625705-1"/>
    </source>
</evidence>
<dbReference type="STRING" id="701521.PECL_1603"/>
<organism evidence="5 6">
    <name type="scientific">Pediococcus claussenii (strain ATCC BAA-344 / DSM 14800 / JCM 18046 / KCTC 3811 / LMG 21948 / P06)</name>
    <dbReference type="NCBI Taxonomy" id="701521"/>
    <lineage>
        <taxon>Bacteria</taxon>
        <taxon>Bacillati</taxon>
        <taxon>Bacillota</taxon>
        <taxon>Bacilli</taxon>
        <taxon>Lactobacillales</taxon>
        <taxon>Lactobacillaceae</taxon>
        <taxon>Pediococcus</taxon>
    </lineage>
</organism>
<dbReference type="Gene3D" id="3.20.20.80">
    <property type="entry name" value="Glycosidases"/>
    <property type="match status" value="1"/>
</dbReference>
<name>G8PAV3_PEDCP</name>
<dbReference type="InterPro" id="IPR015883">
    <property type="entry name" value="Glyco_hydro_20_cat"/>
</dbReference>
<evidence type="ECO:0000259" key="4">
    <source>
        <dbReference type="Pfam" id="PF00728"/>
    </source>
</evidence>
<dbReference type="GO" id="GO:0005975">
    <property type="term" value="P:carbohydrate metabolic process"/>
    <property type="evidence" value="ECO:0007669"/>
    <property type="project" value="InterPro"/>
</dbReference>
<dbReference type="eggNOG" id="COG3525">
    <property type="taxonomic scope" value="Bacteria"/>
</dbReference>
<accession>G8PAV3</accession>
<evidence type="ECO:0000256" key="1">
    <source>
        <dbReference type="ARBA" id="ARBA00006285"/>
    </source>
</evidence>
<dbReference type="PATRIC" id="fig|701521.8.peg.1504"/>
<dbReference type="Proteomes" id="UP000005444">
    <property type="component" value="Chromosome"/>
</dbReference>
<dbReference type="KEGG" id="pce:PECL_1603"/>
<evidence type="ECO:0000313" key="5">
    <source>
        <dbReference type="EMBL" id="AEV95821.1"/>
    </source>
</evidence>
<feature type="domain" description="Glycoside hydrolase family 20 catalytic" evidence="4">
    <location>
        <begin position="35"/>
        <end position="350"/>
    </location>
</feature>
<gene>
    <name evidence="5" type="ordered locus">PECL_1603</name>
</gene>
<dbReference type="GO" id="GO:0004563">
    <property type="term" value="F:beta-N-acetylhexosaminidase activity"/>
    <property type="evidence" value="ECO:0007669"/>
    <property type="project" value="InterPro"/>
</dbReference>
<dbReference type="Pfam" id="PF00728">
    <property type="entry name" value="Glyco_hydro_20"/>
    <property type="match status" value="1"/>
</dbReference>
<proteinExistence type="inferred from homology"/>
<dbReference type="EMBL" id="CP003137">
    <property type="protein sequence ID" value="AEV95821.1"/>
    <property type="molecule type" value="Genomic_DNA"/>
</dbReference>
<dbReference type="PANTHER" id="PTHR43678:SF1">
    <property type="entry name" value="BETA-N-ACETYLHEXOSAMINIDASE"/>
    <property type="match status" value="1"/>
</dbReference>
<dbReference type="AlphaFoldDB" id="G8PAV3"/>
<keyword evidence="6" id="KW-1185">Reference proteome</keyword>
<comment type="similarity">
    <text evidence="1">Belongs to the glycosyl hydrolase 20 family.</text>
</comment>
<reference evidence="5 6" key="1">
    <citation type="journal article" date="2012" name="J. Bacteriol.">
        <title>Complete Genome Sequence of the Beer Spoilage Organism Pediococcus claussenii ATCC BAA-344T.</title>
        <authorList>
            <person name="Pittet V."/>
            <person name="Abegunde T."/>
            <person name="Marfleet T."/>
            <person name="Haakensen M."/>
            <person name="Morrow K."/>
            <person name="Jayaprakash T."/>
            <person name="Schroeder K."/>
            <person name="Trost B."/>
            <person name="Byrns S."/>
            <person name="Bergsveinson J."/>
            <person name="Kusalik A."/>
            <person name="Ziola B."/>
        </authorList>
    </citation>
    <scope>NUCLEOTIDE SEQUENCE [LARGE SCALE GENOMIC DNA]</scope>
    <source>
        <strain evidence="5 6">ATCC BAA-344</strain>
    </source>
</reference>
<dbReference type="HOGENOM" id="CLU_042027_0_0_9"/>
<dbReference type="RefSeq" id="WP_014216015.1">
    <property type="nucleotide sequence ID" value="NC_016605.1"/>
</dbReference>
<protein>
    <submittedName>
        <fullName evidence="5">Beta-N-acetylhexosaminidase</fullName>
    </submittedName>
</protein>
<evidence type="ECO:0000256" key="2">
    <source>
        <dbReference type="ARBA" id="ARBA00022801"/>
    </source>
</evidence>
<dbReference type="PRINTS" id="PR00738">
    <property type="entry name" value="GLHYDRLASE20"/>
</dbReference>
<dbReference type="InterPro" id="IPR052764">
    <property type="entry name" value="GH20_Enzymes"/>
</dbReference>
<keyword evidence="2" id="KW-0378">Hydrolase</keyword>